<evidence type="ECO:0000256" key="1">
    <source>
        <dbReference type="ARBA" id="ARBA00004141"/>
    </source>
</evidence>
<gene>
    <name evidence="7" type="ORF">HMPREF1039_0101</name>
</gene>
<keyword evidence="2 5" id="KW-0812">Transmembrane</keyword>
<feature type="transmembrane region" description="Helical" evidence="5">
    <location>
        <begin position="122"/>
        <end position="147"/>
    </location>
</feature>
<protein>
    <submittedName>
        <fullName evidence="7">O-antigen polymerase</fullName>
    </submittedName>
</protein>
<sequence length="421" mass="48030">MNGATYYYRYRRETPQEQARLRVVYALTGTAFFLPLQLAVMELFFILAVIAAVYYYKKYGGFRRPTQPLQVPAACFAGAALLSLIGSEHSAFGLAFYCFTILQYIILYWLIQSFIGSKNERLRLLIAVVAAATVVGIYGMIQFFFLLTPASAQWVDKAAFPLLYRRMYATLYNPNLLAQFLLMTLSVSVFLAGSRRRPAYRRVLYGVSLLLAVCTVLTYSRGAWLALAALTVYLGAVRDKRWWLLLLVVPGVLTVYHGGLTYRLLSVFTTHSQDTSVIMRWSMWKSALQMTAAHPALGIGWGEFKFVYPHYNWLIRHAGMTIYHAHNMFLNILAETGMGGIFFFLWFFWGHLYYAGGQGTVRSWQSETYIPELMGSVILVTFVTGCSDFDLFSTQISMVFWLICGIFASCYEEKMRKKFAK</sequence>
<evidence type="ECO:0000259" key="6">
    <source>
        <dbReference type="Pfam" id="PF04932"/>
    </source>
</evidence>
<feature type="transmembrane region" description="Helical" evidence="5">
    <location>
        <begin position="328"/>
        <end position="349"/>
    </location>
</feature>
<organism evidence="7 8">
    <name type="scientific">Megasphaera lornae</name>
    <dbReference type="NCBI Taxonomy" id="1000568"/>
    <lineage>
        <taxon>Bacteria</taxon>
        <taxon>Bacillati</taxon>
        <taxon>Bacillota</taxon>
        <taxon>Negativicutes</taxon>
        <taxon>Veillonellales</taxon>
        <taxon>Veillonellaceae</taxon>
        <taxon>Megasphaera</taxon>
    </lineage>
</organism>
<dbReference type="PANTHER" id="PTHR37422:SF13">
    <property type="entry name" value="LIPOPOLYSACCHARIDE BIOSYNTHESIS PROTEIN PA4999-RELATED"/>
    <property type="match status" value="1"/>
</dbReference>
<dbReference type="InterPro" id="IPR007016">
    <property type="entry name" value="O-antigen_ligase-rel_domated"/>
</dbReference>
<feature type="transmembrane region" description="Helical" evidence="5">
    <location>
        <begin position="391"/>
        <end position="411"/>
    </location>
</feature>
<dbReference type="PANTHER" id="PTHR37422">
    <property type="entry name" value="TEICHURONIC ACID BIOSYNTHESIS PROTEIN TUAE"/>
    <property type="match status" value="1"/>
</dbReference>
<dbReference type="InterPro" id="IPR051533">
    <property type="entry name" value="WaaL-like"/>
</dbReference>
<feature type="transmembrane region" description="Helical" evidence="5">
    <location>
        <begin position="242"/>
        <end position="265"/>
    </location>
</feature>
<comment type="caution">
    <text evidence="7">The sequence shown here is derived from an EMBL/GenBank/DDBJ whole genome shotgun (WGS) entry which is preliminary data.</text>
</comment>
<dbReference type="RefSeq" id="WP_007390673.1">
    <property type="nucleotide sequence ID" value="NZ_AFIJ01000008.1"/>
</dbReference>
<feature type="transmembrane region" description="Helical" evidence="5">
    <location>
        <begin position="32"/>
        <end position="56"/>
    </location>
</feature>
<keyword evidence="3 5" id="KW-1133">Transmembrane helix</keyword>
<evidence type="ECO:0000256" key="5">
    <source>
        <dbReference type="SAM" id="Phobius"/>
    </source>
</evidence>
<accession>A0ABN0D1D9</accession>
<name>A0ABN0D1D9_9FIRM</name>
<keyword evidence="8" id="KW-1185">Reference proteome</keyword>
<proteinExistence type="predicted"/>
<evidence type="ECO:0000256" key="4">
    <source>
        <dbReference type="ARBA" id="ARBA00023136"/>
    </source>
</evidence>
<feature type="domain" description="O-antigen ligase-related" evidence="6">
    <location>
        <begin position="207"/>
        <end position="345"/>
    </location>
</feature>
<comment type="subcellular location">
    <subcellularLocation>
        <location evidence="1">Membrane</location>
        <topology evidence="1">Multi-pass membrane protein</topology>
    </subcellularLocation>
</comment>
<feature type="transmembrane region" description="Helical" evidence="5">
    <location>
        <begin position="167"/>
        <end position="191"/>
    </location>
</feature>
<evidence type="ECO:0000256" key="3">
    <source>
        <dbReference type="ARBA" id="ARBA00022989"/>
    </source>
</evidence>
<evidence type="ECO:0000256" key="2">
    <source>
        <dbReference type="ARBA" id="ARBA00022692"/>
    </source>
</evidence>
<dbReference type="Proteomes" id="UP000004018">
    <property type="component" value="Unassembled WGS sequence"/>
</dbReference>
<evidence type="ECO:0000313" key="7">
    <source>
        <dbReference type="EMBL" id="EGL41883.1"/>
    </source>
</evidence>
<reference evidence="7 8" key="1">
    <citation type="submission" date="2011-04" db="EMBL/GenBank/DDBJ databases">
        <authorList>
            <person name="Harkins D.M."/>
            <person name="Madupu R."/>
            <person name="Durkin A.S."/>
            <person name="Torralba M."/>
            <person name="Methe B."/>
            <person name="Sutton G.G."/>
            <person name="Nelson K.E."/>
        </authorList>
    </citation>
    <scope>NUCLEOTIDE SEQUENCE [LARGE SCALE GENOMIC DNA]</scope>
    <source>
        <strain evidence="7 8">UPII 199-6</strain>
    </source>
</reference>
<keyword evidence="4 5" id="KW-0472">Membrane</keyword>
<feature type="transmembrane region" description="Helical" evidence="5">
    <location>
        <begin position="203"/>
        <end position="236"/>
    </location>
</feature>
<dbReference type="Pfam" id="PF04932">
    <property type="entry name" value="Wzy_C"/>
    <property type="match status" value="1"/>
</dbReference>
<evidence type="ECO:0000313" key="8">
    <source>
        <dbReference type="Proteomes" id="UP000004018"/>
    </source>
</evidence>
<feature type="transmembrane region" description="Helical" evidence="5">
    <location>
        <begin position="91"/>
        <end position="110"/>
    </location>
</feature>
<dbReference type="EMBL" id="AFIJ01000008">
    <property type="protein sequence ID" value="EGL41883.1"/>
    <property type="molecule type" value="Genomic_DNA"/>
</dbReference>